<dbReference type="EMBL" id="JARBHB010000004">
    <property type="protein sequence ID" value="KAJ8886129.1"/>
    <property type="molecule type" value="Genomic_DNA"/>
</dbReference>
<protein>
    <submittedName>
        <fullName evidence="2">Uncharacterized protein</fullName>
    </submittedName>
</protein>
<gene>
    <name evidence="2" type="ORF">PR048_012338</name>
</gene>
<accession>A0ABQ9HP48</accession>
<comment type="caution">
    <text evidence="2">The sequence shown here is derived from an EMBL/GenBank/DDBJ whole genome shotgun (WGS) entry which is preliminary data.</text>
</comment>
<dbReference type="Proteomes" id="UP001159363">
    <property type="component" value="Chromosome X"/>
</dbReference>
<feature type="region of interest" description="Disordered" evidence="1">
    <location>
        <begin position="531"/>
        <end position="550"/>
    </location>
</feature>
<proteinExistence type="predicted"/>
<sequence length="624" mass="69567">MQKCNRHVYRGLQSRKIPALRHWPPTYRITVRHLISQPVAPANIAAAEVGLRSAALLINSQNACIPLLSCYSVNNTAYEYGGYFAANVFEMDETLVTREMFLEMSSSGAADSSPRSATGGREDFRGSALFSQSHAVNRRELGTPLLKQKKKFPAATGCLLSQLKATTGPAFSVRSLPTPYLGFEPRNSRIPDRRRTNRLSHGSLTPLVLDDLLITVVLPPRERKSRSFEVDGGFVSRAVKNQQTDNYASCLSFRRHRHALRCEAQPKIIPAGNVPLECKRETGDPRENPATSGIVRHESHMRISGNDAVGSRTWFTKESTTEREVHKRLNIGRDVVVVRLFTSHQGEPGSFPGFFTYGNSSGRCRWLVGFLGDLPFPRALHSAAAPYSLRFTLVVYLKTSMLRATQISPITYRRNNYGAAPECKGVGIRGYPRENPADFPWGNQFVRRRSRVREADEIDFEGVYTEVTFAIGSQFIRHALDDSAPTADLQENNKRIPYCKMWDSTGATANVTCRPAASPDTILTREIPGVTSPEIESDSPRWEATSLTTTPPRPSVQMELFADKIDLKRVYTEVAFAIGSEFIIHALDDSAPIVDLQGNKKRIPYCQMWGNTGATASNKHLRFD</sequence>
<evidence type="ECO:0000313" key="2">
    <source>
        <dbReference type="EMBL" id="KAJ8886129.1"/>
    </source>
</evidence>
<evidence type="ECO:0000256" key="1">
    <source>
        <dbReference type="SAM" id="MobiDB-lite"/>
    </source>
</evidence>
<reference evidence="2 3" key="1">
    <citation type="submission" date="2023-02" db="EMBL/GenBank/DDBJ databases">
        <title>LHISI_Scaffold_Assembly.</title>
        <authorList>
            <person name="Stuart O.P."/>
            <person name="Cleave R."/>
            <person name="Magrath M.J.L."/>
            <person name="Mikheyev A.S."/>
        </authorList>
    </citation>
    <scope>NUCLEOTIDE SEQUENCE [LARGE SCALE GENOMIC DNA]</scope>
    <source>
        <strain evidence="2">Daus_M_001</strain>
        <tissue evidence="2">Leg muscle</tissue>
    </source>
</reference>
<keyword evidence="3" id="KW-1185">Reference proteome</keyword>
<organism evidence="2 3">
    <name type="scientific">Dryococelus australis</name>
    <dbReference type="NCBI Taxonomy" id="614101"/>
    <lineage>
        <taxon>Eukaryota</taxon>
        <taxon>Metazoa</taxon>
        <taxon>Ecdysozoa</taxon>
        <taxon>Arthropoda</taxon>
        <taxon>Hexapoda</taxon>
        <taxon>Insecta</taxon>
        <taxon>Pterygota</taxon>
        <taxon>Neoptera</taxon>
        <taxon>Polyneoptera</taxon>
        <taxon>Phasmatodea</taxon>
        <taxon>Verophasmatodea</taxon>
        <taxon>Anareolatae</taxon>
        <taxon>Phasmatidae</taxon>
        <taxon>Eurycanthinae</taxon>
        <taxon>Dryococelus</taxon>
    </lineage>
</organism>
<evidence type="ECO:0000313" key="3">
    <source>
        <dbReference type="Proteomes" id="UP001159363"/>
    </source>
</evidence>
<name>A0ABQ9HP48_9NEOP</name>